<dbReference type="InterPro" id="IPR050766">
    <property type="entry name" value="Bact_Lucif_Oxidored"/>
</dbReference>
<dbReference type="OrthoDB" id="9780518at2"/>
<dbReference type="EMBL" id="SSNT01000005">
    <property type="protein sequence ID" value="THF80907.1"/>
    <property type="molecule type" value="Genomic_DNA"/>
</dbReference>
<evidence type="ECO:0000259" key="2">
    <source>
        <dbReference type="Pfam" id="PF00296"/>
    </source>
</evidence>
<proteinExistence type="predicted"/>
<dbReference type="InterPro" id="IPR036661">
    <property type="entry name" value="Luciferase-like_sf"/>
</dbReference>
<dbReference type="RefSeq" id="WP_136352483.1">
    <property type="nucleotide sequence ID" value="NZ_CP046266.1"/>
</dbReference>
<dbReference type="SUPFAM" id="SSF51679">
    <property type="entry name" value="Bacterial luciferase-like"/>
    <property type="match status" value="1"/>
</dbReference>
<reference evidence="3 4" key="1">
    <citation type="submission" date="2019-04" db="EMBL/GenBank/DDBJ databases">
        <title>Bacillus sediminilitoris sp. nov., isolated from a tidal flat sediment on the East China Sea.</title>
        <authorList>
            <person name="Wei Y."/>
            <person name="Mao H."/>
            <person name="Fang J."/>
        </authorList>
    </citation>
    <scope>NUCLEOTIDE SEQUENCE [LARGE SCALE GENOMIC DNA]</scope>
    <source>
        <strain evidence="3 4">DSL-17</strain>
    </source>
</reference>
<keyword evidence="4" id="KW-1185">Reference proteome</keyword>
<comment type="similarity">
    <text evidence="1">To bacterial alkanal monooxygenase alpha and beta chains.</text>
</comment>
<dbReference type="AlphaFoldDB" id="A0A4S4C000"/>
<dbReference type="PANTHER" id="PTHR30137:SF19">
    <property type="entry name" value="LUCIFERASE-LIKE MONOOXYGENASE"/>
    <property type="match status" value="1"/>
</dbReference>
<dbReference type="Pfam" id="PF00296">
    <property type="entry name" value="Bac_luciferase"/>
    <property type="match status" value="1"/>
</dbReference>
<dbReference type="NCBIfam" id="TIGR03558">
    <property type="entry name" value="oxido_grp_1"/>
    <property type="match status" value="1"/>
</dbReference>
<dbReference type="InterPro" id="IPR011251">
    <property type="entry name" value="Luciferase-like_dom"/>
</dbReference>
<name>A0A4S4C000_9BACI</name>
<dbReference type="GO" id="GO:0016705">
    <property type="term" value="F:oxidoreductase activity, acting on paired donors, with incorporation or reduction of molecular oxygen"/>
    <property type="evidence" value="ECO:0007669"/>
    <property type="project" value="InterPro"/>
</dbReference>
<dbReference type="FunFam" id="3.20.20.30:FF:000002">
    <property type="entry name" value="LLM class flavin-dependent oxidoreductase"/>
    <property type="match status" value="1"/>
</dbReference>
<comment type="caution">
    <text evidence="3">The sequence shown here is derived from an EMBL/GenBank/DDBJ whole genome shotgun (WGS) entry which is preliminary data.</text>
</comment>
<dbReference type="Gene3D" id="3.20.20.30">
    <property type="entry name" value="Luciferase-like domain"/>
    <property type="match status" value="1"/>
</dbReference>
<dbReference type="GO" id="GO:0005829">
    <property type="term" value="C:cytosol"/>
    <property type="evidence" value="ECO:0007669"/>
    <property type="project" value="TreeGrafter"/>
</dbReference>
<sequence>MKISILDQSPISSGKTAEDALEASVKLAQFGEQYGYTRYWIAEHHDISGLACSAPEVMLGYIGARTNTIRIGSGAVLLPNYKPYKVAETHNLLATLFEGRIDIGIGRSPGGSAEASLALSDNFLQQMSKYPESVKELLRFINQDFPSDHLFSKITASPQPRESPQPWILGTSTKSALLAAECGTGYAYAHFMRNHGTSIVEGYRDNFRKNGKLARPNIIIAVSVICAETTEKAEKLALSQFLWAILSSKGEKMIKIPSIEETEQYTFSEKEEEMIHKMKRKMIIGNPREVNQQLHALQALYGADEMMILTITHQYEDRLRSYQLIAEELSKNK</sequence>
<evidence type="ECO:0000256" key="1">
    <source>
        <dbReference type="ARBA" id="ARBA00007789"/>
    </source>
</evidence>
<evidence type="ECO:0000313" key="4">
    <source>
        <dbReference type="Proteomes" id="UP000310334"/>
    </source>
</evidence>
<dbReference type="InterPro" id="IPR019949">
    <property type="entry name" value="CmoO-like"/>
</dbReference>
<protein>
    <submittedName>
        <fullName evidence="3">LLM class flavin-dependent oxidoreductase</fullName>
    </submittedName>
</protein>
<feature type="domain" description="Luciferase-like" evidence="2">
    <location>
        <begin position="1"/>
        <end position="301"/>
    </location>
</feature>
<dbReference type="PANTHER" id="PTHR30137">
    <property type="entry name" value="LUCIFERASE-LIKE MONOOXYGENASE"/>
    <property type="match status" value="1"/>
</dbReference>
<accession>A0A4S4C000</accession>
<organism evidence="3 4">
    <name type="scientific">Metabacillus sediminilitoris</name>
    <dbReference type="NCBI Taxonomy" id="2567941"/>
    <lineage>
        <taxon>Bacteria</taxon>
        <taxon>Bacillati</taxon>
        <taxon>Bacillota</taxon>
        <taxon>Bacilli</taxon>
        <taxon>Bacillales</taxon>
        <taxon>Bacillaceae</taxon>
        <taxon>Metabacillus</taxon>
    </lineage>
</organism>
<gene>
    <name evidence="3" type="ORF">E6W99_06995</name>
</gene>
<dbReference type="Proteomes" id="UP000310334">
    <property type="component" value="Unassembled WGS sequence"/>
</dbReference>
<evidence type="ECO:0000313" key="3">
    <source>
        <dbReference type="EMBL" id="THF80907.1"/>
    </source>
</evidence>